<dbReference type="KEGG" id="ccot:CCAX7_002960"/>
<feature type="signal peptide" evidence="2">
    <location>
        <begin position="1"/>
        <end position="39"/>
    </location>
</feature>
<name>A0A402CS50_9BACT</name>
<feature type="region of interest" description="Disordered" evidence="1">
    <location>
        <begin position="38"/>
        <end position="102"/>
    </location>
</feature>
<dbReference type="RefSeq" id="WP_119320189.1">
    <property type="nucleotide sequence ID" value="NZ_AP025739.1"/>
</dbReference>
<evidence type="ECO:0000256" key="2">
    <source>
        <dbReference type="SAM" id="SignalP"/>
    </source>
</evidence>
<dbReference type="AlphaFoldDB" id="A0A402CS50"/>
<keyword evidence="2" id="KW-0732">Signal</keyword>
<sequence length="102" mass="10621">MELRSFVAVRGSRASARALAIAVCAVAAFSIAGCGSRPAAPANSAKLDAPPPGALKPIVIPPPNLPADMPDAQKQQILANMQQQQDQANAQRQAMFNNSNTK</sequence>
<proteinExistence type="predicted"/>
<feature type="chain" id="PRO_5043332876" evidence="2">
    <location>
        <begin position="40"/>
        <end position="102"/>
    </location>
</feature>
<keyword evidence="4" id="KW-1185">Reference proteome</keyword>
<evidence type="ECO:0000256" key="1">
    <source>
        <dbReference type="SAM" id="MobiDB-lite"/>
    </source>
</evidence>
<organism evidence="3 4">
    <name type="scientific">Capsulimonas corticalis</name>
    <dbReference type="NCBI Taxonomy" id="2219043"/>
    <lineage>
        <taxon>Bacteria</taxon>
        <taxon>Bacillati</taxon>
        <taxon>Armatimonadota</taxon>
        <taxon>Armatimonadia</taxon>
        <taxon>Capsulimonadales</taxon>
        <taxon>Capsulimonadaceae</taxon>
        <taxon>Capsulimonas</taxon>
    </lineage>
</organism>
<evidence type="ECO:0000313" key="3">
    <source>
        <dbReference type="EMBL" id="BDI28245.1"/>
    </source>
</evidence>
<gene>
    <name evidence="3" type="ORF">CCAX7_002960</name>
</gene>
<feature type="compositionally biased region" description="Pro residues" evidence="1">
    <location>
        <begin position="49"/>
        <end position="65"/>
    </location>
</feature>
<evidence type="ECO:0000313" key="4">
    <source>
        <dbReference type="Proteomes" id="UP000287394"/>
    </source>
</evidence>
<reference evidence="3 4" key="1">
    <citation type="journal article" date="2019" name="Int. J. Syst. Evol. Microbiol.">
        <title>Capsulimonas corticalis gen. nov., sp. nov., an aerobic capsulated bacterium, of a novel bacterial order, Capsulimonadales ord. nov., of the class Armatimonadia of the phylum Armatimonadetes.</title>
        <authorList>
            <person name="Li J."/>
            <person name="Kudo C."/>
            <person name="Tonouchi A."/>
        </authorList>
    </citation>
    <scope>NUCLEOTIDE SEQUENCE [LARGE SCALE GENOMIC DNA]</scope>
    <source>
        <strain evidence="3 4">AX-7</strain>
    </source>
</reference>
<dbReference type="EMBL" id="AP025739">
    <property type="protein sequence ID" value="BDI28245.1"/>
    <property type="molecule type" value="Genomic_DNA"/>
</dbReference>
<dbReference type="PROSITE" id="PS51257">
    <property type="entry name" value="PROKAR_LIPOPROTEIN"/>
    <property type="match status" value="1"/>
</dbReference>
<protein>
    <submittedName>
        <fullName evidence="3">Uncharacterized protein</fullName>
    </submittedName>
</protein>
<feature type="compositionally biased region" description="Low complexity" evidence="1">
    <location>
        <begin position="72"/>
        <end position="94"/>
    </location>
</feature>
<dbReference type="Proteomes" id="UP000287394">
    <property type="component" value="Chromosome"/>
</dbReference>
<accession>A0A402CS50</accession>